<keyword evidence="10" id="KW-1185">Reference proteome</keyword>
<keyword evidence="6 7" id="KW-0472">Membrane</keyword>
<sequence>MGVKELSQVFVERQIREEINQKEKNEKCGYKNIKVIFDWIAAFLGLIFFLPILALFSILIKIESRGPVFYTQERVGLNGEIFLIYKLRSMFVNAEEQGPQWAKKNDTRITRVGMFIRKTRIDEIPQFINILKGEMSLIGPRPERPFFTQQFNNEIPGFNERIKVKPGLTGWAQVNGGYEINPKEKLELDLFYINNVSLYLDFHILIKTFNVIVTGNGAR</sequence>
<evidence type="ECO:0000313" key="10">
    <source>
        <dbReference type="Proteomes" id="UP000077412"/>
    </source>
</evidence>
<keyword evidence="3 9" id="KW-0808">Transferase</keyword>
<reference evidence="9 10" key="1">
    <citation type="submission" date="2016-08" db="EMBL/GenBank/DDBJ databases">
        <title>Complete genome sequence of Fictibacillus arsenicus G25-54, a strain with toxicity to nematodes and a potential arsenic-resistance activity.</title>
        <authorList>
            <person name="Zheng Z."/>
        </authorList>
    </citation>
    <scope>NUCLEOTIDE SEQUENCE [LARGE SCALE GENOMIC DNA]</scope>
    <source>
        <strain evidence="9 10">G25-54</strain>
    </source>
</reference>
<dbReference type="Pfam" id="PF02397">
    <property type="entry name" value="Bac_transf"/>
    <property type="match status" value="1"/>
</dbReference>
<dbReference type="AlphaFoldDB" id="A0A1B1Z958"/>
<accession>A0A1B1Z958</accession>
<protein>
    <submittedName>
        <fullName evidence="9">UDP-phosphate N-acetylgalactosaminyl-1-phosphate transferase</fullName>
    </submittedName>
</protein>
<feature type="domain" description="Bacterial sugar transferase" evidence="8">
    <location>
        <begin position="34"/>
        <end position="213"/>
    </location>
</feature>
<dbReference type="GO" id="GO:0016020">
    <property type="term" value="C:membrane"/>
    <property type="evidence" value="ECO:0007669"/>
    <property type="project" value="UniProtKB-SubCell"/>
</dbReference>
<organism evidence="9 10">
    <name type="scientific">Fictibacillus arsenicus</name>
    <dbReference type="NCBI Taxonomy" id="255247"/>
    <lineage>
        <taxon>Bacteria</taxon>
        <taxon>Bacillati</taxon>
        <taxon>Bacillota</taxon>
        <taxon>Bacilli</taxon>
        <taxon>Bacillales</taxon>
        <taxon>Fictibacillaceae</taxon>
        <taxon>Fictibacillus</taxon>
    </lineage>
</organism>
<dbReference type="KEGG" id="far:ABE41_018285"/>
<evidence type="ECO:0000256" key="5">
    <source>
        <dbReference type="ARBA" id="ARBA00022989"/>
    </source>
</evidence>
<evidence type="ECO:0000256" key="7">
    <source>
        <dbReference type="SAM" id="Phobius"/>
    </source>
</evidence>
<evidence type="ECO:0000256" key="3">
    <source>
        <dbReference type="ARBA" id="ARBA00022679"/>
    </source>
</evidence>
<proteinExistence type="inferred from homology"/>
<dbReference type="STRING" id="255247.ABE41_018285"/>
<evidence type="ECO:0000259" key="8">
    <source>
        <dbReference type="Pfam" id="PF02397"/>
    </source>
</evidence>
<gene>
    <name evidence="9" type="ORF">ABE41_018285</name>
</gene>
<keyword evidence="5 7" id="KW-1133">Transmembrane helix</keyword>
<keyword evidence="4 7" id="KW-0812">Transmembrane</keyword>
<dbReference type="InterPro" id="IPR017475">
    <property type="entry name" value="EPS_sugar_tfrase"/>
</dbReference>
<evidence type="ECO:0000256" key="2">
    <source>
        <dbReference type="ARBA" id="ARBA00006464"/>
    </source>
</evidence>
<evidence type="ECO:0000313" key="9">
    <source>
        <dbReference type="EMBL" id="ANX13965.1"/>
    </source>
</evidence>
<evidence type="ECO:0000256" key="6">
    <source>
        <dbReference type="ARBA" id="ARBA00023136"/>
    </source>
</evidence>
<dbReference type="RefSeq" id="WP_066293499.1">
    <property type="nucleotide sequence ID" value="NZ_CP016761.1"/>
</dbReference>
<dbReference type="NCBIfam" id="TIGR03025">
    <property type="entry name" value="EPS_sugtrans"/>
    <property type="match status" value="1"/>
</dbReference>
<dbReference type="Proteomes" id="UP000077412">
    <property type="component" value="Chromosome"/>
</dbReference>
<feature type="transmembrane region" description="Helical" evidence="7">
    <location>
        <begin position="39"/>
        <end position="60"/>
    </location>
</feature>
<evidence type="ECO:0000256" key="4">
    <source>
        <dbReference type="ARBA" id="ARBA00022692"/>
    </source>
</evidence>
<dbReference type="GO" id="GO:0016780">
    <property type="term" value="F:phosphotransferase activity, for other substituted phosphate groups"/>
    <property type="evidence" value="ECO:0007669"/>
    <property type="project" value="TreeGrafter"/>
</dbReference>
<dbReference type="PANTHER" id="PTHR30576:SF0">
    <property type="entry name" value="UNDECAPRENYL-PHOSPHATE N-ACETYLGALACTOSAMINYL 1-PHOSPHATE TRANSFERASE-RELATED"/>
    <property type="match status" value="1"/>
</dbReference>
<dbReference type="PANTHER" id="PTHR30576">
    <property type="entry name" value="COLANIC BIOSYNTHESIS UDP-GLUCOSE LIPID CARRIER TRANSFERASE"/>
    <property type="match status" value="1"/>
</dbReference>
<dbReference type="OrthoDB" id="9808602at2"/>
<dbReference type="InterPro" id="IPR003362">
    <property type="entry name" value="Bact_transf"/>
</dbReference>
<comment type="similarity">
    <text evidence="2">Belongs to the bacterial sugar transferase family.</text>
</comment>
<name>A0A1B1Z958_9BACL</name>
<evidence type="ECO:0000256" key="1">
    <source>
        <dbReference type="ARBA" id="ARBA00004141"/>
    </source>
</evidence>
<dbReference type="EMBL" id="CP016761">
    <property type="protein sequence ID" value="ANX13965.1"/>
    <property type="molecule type" value="Genomic_DNA"/>
</dbReference>
<comment type="subcellular location">
    <subcellularLocation>
        <location evidence="1">Membrane</location>
        <topology evidence="1">Multi-pass membrane protein</topology>
    </subcellularLocation>
</comment>